<protein>
    <submittedName>
        <fullName evidence="2">Uncharacterized protein</fullName>
    </submittedName>
</protein>
<evidence type="ECO:0000313" key="1">
    <source>
        <dbReference type="Proteomes" id="UP000887565"/>
    </source>
</evidence>
<sequence length="39" mass="4583">MAIEAVLCQNYKKSTRVNERLVEKKSRDTQRISKEMDAI</sequence>
<organism evidence="1 2">
    <name type="scientific">Romanomermis culicivorax</name>
    <name type="common">Nematode worm</name>
    <dbReference type="NCBI Taxonomy" id="13658"/>
    <lineage>
        <taxon>Eukaryota</taxon>
        <taxon>Metazoa</taxon>
        <taxon>Ecdysozoa</taxon>
        <taxon>Nematoda</taxon>
        <taxon>Enoplea</taxon>
        <taxon>Dorylaimia</taxon>
        <taxon>Mermithida</taxon>
        <taxon>Mermithoidea</taxon>
        <taxon>Mermithidae</taxon>
        <taxon>Romanomermis</taxon>
    </lineage>
</organism>
<dbReference type="WBParaSite" id="nRc.2.0.1.t31798-RA">
    <property type="protein sequence ID" value="nRc.2.0.1.t31798-RA"/>
    <property type="gene ID" value="nRc.2.0.1.g31798"/>
</dbReference>
<dbReference type="AlphaFoldDB" id="A0A915K1U6"/>
<dbReference type="Proteomes" id="UP000887565">
    <property type="component" value="Unplaced"/>
</dbReference>
<accession>A0A915K1U6</accession>
<proteinExistence type="predicted"/>
<keyword evidence="1" id="KW-1185">Reference proteome</keyword>
<name>A0A915K1U6_ROMCU</name>
<evidence type="ECO:0000313" key="2">
    <source>
        <dbReference type="WBParaSite" id="nRc.2.0.1.t31798-RA"/>
    </source>
</evidence>
<reference evidence="2" key="1">
    <citation type="submission" date="2022-11" db="UniProtKB">
        <authorList>
            <consortium name="WormBaseParasite"/>
        </authorList>
    </citation>
    <scope>IDENTIFICATION</scope>
</reference>